<dbReference type="PIRSF" id="PIRSF037442">
    <property type="entry name" value="UCP037442_abhydr"/>
    <property type="match status" value="1"/>
</dbReference>
<dbReference type="InterPro" id="IPR017208">
    <property type="entry name" value="UCP037442_abhydr"/>
</dbReference>
<dbReference type="SUPFAM" id="SSF53474">
    <property type="entry name" value="alpha/beta-Hydrolases"/>
    <property type="match status" value="1"/>
</dbReference>
<dbReference type="PANTHER" id="PTHR22946:SF9">
    <property type="entry name" value="POLYKETIDE TRANSFERASE AF380"/>
    <property type="match status" value="1"/>
</dbReference>
<evidence type="ECO:0000256" key="1">
    <source>
        <dbReference type="ARBA" id="ARBA00022801"/>
    </source>
</evidence>
<name>A0ABT9RZY2_9MICC</name>
<dbReference type="GO" id="GO:0016787">
    <property type="term" value="F:hydrolase activity"/>
    <property type="evidence" value="ECO:0007669"/>
    <property type="project" value="UniProtKB-KW"/>
</dbReference>
<proteinExistence type="inferred from homology"/>
<dbReference type="EMBL" id="JAUSRE010000031">
    <property type="protein sequence ID" value="MDP9890607.1"/>
    <property type="molecule type" value="Genomic_DNA"/>
</dbReference>
<evidence type="ECO:0000259" key="3">
    <source>
        <dbReference type="Pfam" id="PF00561"/>
    </source>
</evidence>
<dbReference type="RefSeq" id="WP_307312017.1">
    <property type="nucleotide sequence ID" value="NZ_JAUSRE010000031.1"/>
</dbReference>
<dbReference type="InterPro" id="IPR050261">
    <property type="entry name" value="FrsA_esterase"/>
</dbReference>
<accession>A0ABT9RZY2</accession>
<keyword evidence="1 4" id="KW-0378">Hydrolase</keyword>
<sequence length="311" mass="34630">MIEKGKGRSGMAGSSLAIDCEDGHMLRGHLWEPASSERGAAGAVVVIAGATGVKASYYHRYAAFLAENGFTVLTFDYRGIGQSRGSTIKNLAASWYDWGLKDLDAVLGWVLLHCGEKKLNVVGHSFGGFGVGLAANGRRINRLLTVGAQHAYWRDYRPGHRLGLWWRWHALMPVVAWWYGYFPGKHLGWLEDLPQGVAMDWARGRKDFTARRAGPLRQQIQANQASFTAPTLAVAATDDPFATDVAVARTLAYYPKSPATVVRLKPQDFDRAEIGHFSLFHSSFRHTFWPGTLQWLREGVNPWPQHQARID</sequence>
<protein>
    <submittedName>
        <fullName evidence="4">Alpha/beta hydrolase</fullName>
    </submittedName>
</protein>
<dbReference type="InterPro" id="IPR029058">
    <property type="entry name" value="AB_hydrolase_fold"/>
</dbReference>
<evidence type="ECO:0000313" key="4">
    <source>
        <dbReference type="EMBL" id="MDP9890607.1"/>
    </source>
</evidence>
<comment type="similarity">
    <text evidence="2">Belongs to the AB hydrolase superfamily. FUS2 hydrolase family.</text>
</comment>
<evidence type="ECO:0000313" key="5">
    <source>
        <dbReference type="Proteomes" id="UP001226577"/>
    </source>
</evidence>
<dbReference type="PANTHER" id="PTHR22946">
    <property type="entry name" value="DIENELACTONE HYDROLASE DOMAIN-CONTAINING PROTEIN-RELATED"/>
    <property type="match status" value="1"/>
</dbReference>
<dbReference type="Pfam" id="PF00561">
    <property type="entry name" value="Abhydrolase_1"/>
    <property type="match status" value="1"/>
</dbReference>
<gene>
    <name evidence="4" type="ORF">J2X98_004221</name>
</gene>
<dbReference type="InterPro" id="IPR000073">
    <property type="entry name" value="AB_hydrolase_1"/>
</dbReference>
<keyword evidence="5" id="KW-1185">Reference proteome</keyword>
<feature type="domain" description="AB hydrolase-1" evidence="3">
    <location>
        <begin position="43"/>
        <end position="243"/>
    </location>
</feature>
<comment type="caution">
    <text evidence="4">The sequence shown here is derived from an EMBL/GenBank/DDBJ whole genome shotgun (WGS) entry which is preliminary data.</text>
</comment>
<dbReference type="Gene3D" id="3.40.50.1820">
    <property type="entry name" value="alpha/beta hydrolase"/>
    <property type="match status" value="1"/>
</dbReference>
<dbReference type="Proteomes" id="UP001226577">
    <property type="component" value="Unassembled WGS sequence"/>
</dbReference>
<evidence type="ECO:0000256" key="2">
    <source>
        <dbReference type="ARBA" id="ARBA00038115"/>
    </source>
</evidence>
<reference evidence="4 5" key="1">
    <citation type="submission" date="2023-07" db="EMBL/GenBank/DDBJ databases">
        <title>Sorghum-associated microbial communities from plants grown in Nebraska, USA.</title>
        <authorList>
            <person name="Schachtman D."/>
        </authorList>
    </citation>
    <scope>NUCLEOTIDE SEQUENCE [LARGE SCALE GENOMIC DNA]</scope>
    <source>
        <strain evidence="4 5">CC222</strain>
    </source>
</reference>
<organism evidence="4 5">
    <name type="scientific">Pseudarthrobacter enclensis</name>
    <dbReference type="NCBI Taxonomy" id="993070"/>
    <lineage>
        <taxon>Bacteria</taxon>
        <taxon>Bacillati</taxon>
        <taxon>Actinomycetota</taxon>
        <taxon>Actinomycetes</taxon>
        <taxon>Micrococcales</taxon>
        <taxon>Micrococcaceae</taxon>
        <taxon>Pseudarthrobacter</taxon>
    </lineage>
</organism>